<dbReference type="PANTHER" id="PTHR10443">
    <property type="entry name" value="MICROSOMAL DIPEPTIDASE"/>
    <property type="match status" value="1"/>
</dbReference>
<dbReference type="PROSITE" id="PS51365">
    <property type="entry name" value="RENAL_DIPEPTIDASE_2"/>
    <property type="match status" value="1"/>
</dbReference>
<gene>
    <name evidence="4" type="ORF">LTR84_004325</name>
</gene>
<sequence length="469" mass="52714">MSSKKTLSDKPTPVKQQKSKSLTLPALISGFAFLGITVFSLATNSNHFSWRPSVFSSDTQQTTAEFVEERLDPQDYAGRARQILRSTPLIDGHNDFPYLLRHQLHNQIYDRDFENERLGSQTDFQKMKQGLMGGQFWSVFVPCPEDLVPGVKTDDPNKRVPDLNEPNWAVRDTLEQIDITKRLVEAYPESLELCYSPECVRRVHRSGKVASMIGIEGGHQTGNSLGALRLLFDTGARYMTLTHNCDNAFGTSWVSMDLKTGKDAGLTEFGRSFVAEANRLGLFVDISHVSHQTMRDVLEVAKAPVIFSHSGAYSVHGHLRNVPDDVLRAVKQNGGVVMIPVISLFLNSVHPEEVTVEDVIDHILWVAEVAGWDHVGLGSDFDGSTFVVKGIEDVSQWPNLIEHLLARGNVTDEQAKQLVGNNLLRAWSDMEKVAEEIQLRGDRPREESWEGRFWETDNFDVPRMFPEVK</sequence>
<dbReference type="SUPFAM" id="SSF51556">
    <property type="entry name" value="Metallo-dependent hydrolases"/>
    <property type="match status" value="1"/>
</dbReference>
<organism evidence="4 5">
    <name type="scientific">Exophiala bonariae</name>
    <dbReference type="NCBI Taxonomy" id="1690606"/>
    <lineage>
        <taxon>Eukaryota</taxon>
        <taxon>Fungi</taxon>
        <taxon>Dikarya</taxon>
        <taxon>Ascomycota</taxon>
        <taxon>Pezizomycotina</taxon>
        <taxon>Eurotiomycetes</taxon>
        <taxon>Chaetothyriomycetidae</taxon>
        <taxon>Chaetothyriales</taxon>
        <taxon>Herpotrichiellaceae</taxon>
        <taxon>Exophiala</taxon>
    </lineage>
</organism>
<proteinExistence type="inferred from homology"/>
<evidence type="ECO:0000256" key="1">
    <source>
        <dbReference type="ARBA" id="ARBA00022997"/>
    </source>
</evidence>
<evidence type="ECO:0000313" key="4">
    <source>
        <dbReference type="EMBL" id="KAK5049396.1"/>
    </source>
</evidence>
<keyword evidence="3" id="KW-0472">Membrane</keyword>
<keyword evidence="2" id="KW-0482">Metalloprotease</keyword>
<evidence type="ECO:0000313" key="5">
    <source>
        <dbReference type="Proteomes" id="UP001358417"/>
    </source>
</evidence>
<dbReference type="CDD" id="cd01301">
    <property type="entry name" value="rDP_like"/>
    <property type="match status" value="1"/>
</dbReference>
<keyword evidence="2" id="KW-0479">Metal-binding</keyword>
<comment type="similarity">
    <text evidence="2">Belongs to the metallo-dependent hydrolases superfamily. Peptidase M19 family.</text>
</comment>
<comment type="cofactor">
    <cofactor evidence="2">
        <name>Zn(2+)</name>
        <dbReference type="ChEBI" id="CHEBI:29105"/>
    </cofactor>
</comment>
<dbReference type="Gene3D" id="3.20.20.140">
    <property type="entry name" value="Metal-dependent hydrolases"/>
    <property type="match status" value="1"/>
</dbReference>
<feature type="transmembrane region" description="Helical" evidence="3">
    <location>
        <begin position="21"/>
        <end position="42"/>
    </location>
</feature>
<comment type="caution">
    <text evidence="4">The sequence shown here is derived from an EMBL/GenBank/DDBJ whole genome shotgun (WGS) entry which is preliminary data.</text>
</comment>
<protein>
    <recommendedName>
        <fullName evidence="2">Dipeptidase</fullName>
        <ecNumber evidence="2">3.4.13.19</ecNumber>
    </recommendedName>
</protein>
<keyword evidence="3" id="KW-1133">Transmembrane helix</keyword>
<dbReference type="InterPro" id="IPR008257">
    <property type="entry name" value="Pept_M19"/>
</dbReference>
<dbReference type="GO" id="GO:0006508">
    <property type="term" value="P:proteolysis"/>
    <property type="evidence" value="ECO:0007669"/>
    <property type="project" value="UniProtKB-KW"/>
</dbReference>
<dbReference type="EC" id="3.4.13.19" evidence="2"/>
<dbReference type="Proteomes" id="UP001358417">
    <property type="component" value="Unassembled WGS sequence"/>
</dbReference>
<dbReference type="Pfam" id="PF01244">
    <property type="entry name" value="Peptidase_M19"/>
    <property type="match status" value="1"/>
</dbReference>
<dbReference type="GO" id="GO:0046872">
    <property type="term" value="F:metal ion binding"/>
    <property type="evidence" value="ECO:0007669"/>
    <property type="project" value="UniProtKB-UniRule"/>
</dbReference>
<accession>A0AAV9N4F5</accession>
<dbReference type="RefSeq" id="XP_064704441.1">
    <property type="nucleotide sequence ID" value="XM_064847902.1"/>
</dbReference>
<name>A0AAV9N4F5_9EURO</name>
<dbReference type="EMBL" id="JAVRRD010000019">
    <property type="protein sequence ID" value="KAK5049396.1"/>
    <property type="molecule type" value="Genomic_DNA"/>
</dbReference>
<dbReference type="PANTHER" id="PTHR10443:SF12">
    <property type="entry name" value="DIPEPTIDASE"/>
    <property type="match status" value="1"/>
</dbReference>
<dbReference type="GO" id="GO:0070573">
    <property type="term" value="F:metallodipeptidase activity"/>
    <property type="evidence" value="ECO:0007669"/>
    <property type="project" value="InterPro"/>
</dbReference>
<keyword evidence="3" id="KW-0812">Transmembrane</keyword>
<keyword evidence="5" id="KW-1185">Reference proteome</keyword>
<keyword evidence="1 2" id="KW-0224">Dipeptidase</keyword>
<evidence type="ECO:0000256" key="3">
    <source>
        <dbReference type="SAM" id="Phobius"/>
    </source>
</evidence>
<dbReference type="GeneID" id="89972503"/>
<dbReference type="InterPro" id="IPR032466">
    <property type="entry name" value="Metal_Hydrolase"/>
</dbReference>
<dbReference type="AlphaFoldDB" id="A0AAV9N4F5"/>
<reference evidence="4 5" key="1">
    <citation type="submission" date="2023-08" db="EMBL/GenBank/DDBJ databases">
        <title>Black Yeasts Isolated from many extreme environments.</title>
        <authorList>
            <person name="Coleine C."/>
            <person name="Stajich J.E."/>
            <person name="Selbmann L."/>
        </authorList>
    </citation>
    <scope>NUCLEOTIDE SEQUENCE [LARGE SCALE GENOMIC DNA]</scope>
    <source>
        <strain evidence="4 5">CCFEE 5792</strain>
    </source>
</reference>
<evidence type="ECO:0000256" key="2">
    <source>
        <dbReference type="RuleBase" id="RU341113"/>
    </source>
</evidence>
<keyword evidence="2" id="KW-0862">Zinc</keyword>
<comment type="catalytic activity">
    <reaction evidence="2">
        <text>an L-aminoacyl-L-amino acid + H2O = 2 an L-alpha-amino acid</text>
        <dbReference type="Rhea" id="RHEA:48940"/>
        <dbReference type="ChEBI" id="CHEBI:15377"/>
        <dbReference type="ChEBI" id="CHEBI:59869"/>
        <dbReference type="ChEBI" id="CHEBI:77460"/>
        <dbReference type="EC" id="3.4.13.19"/>
    </reaction>
</comment>
<keyword evidence="2" id="KW-0645">Protease</keyword>
<keyword evidence="2" id="KW-0378">Hydrolase</keyword>